<protein>
    <submittedName>
        <fullName evidence="2">Uncharacterized protein</fullName>
    </submittedName>
</protein>
<feature type="region of interest" description="Disordered" evidence="1">
    <location>
        <begin position="1"/>
        <end position="61"/>
    </location>
</feature>
<gene>
    <name evidence="2" type="ORF">EVAR_55411_1</name>
</gene>
<evidence type="ECO:0000256" key="1">
    <source>
        <dbReference type="SAM" id="MobiDB-lite"/>
    </source>
</evidence>
<dbReference type="AlphaFoldDB" id="A0A4C1YNC2"/>
<dbReference type="Proteomes" id="UP000299102">
    <property type="component" value="Unassembled WGS sequence"/>
</dbReference>
<organism evidence="2 3">
    <name type="scientific">Eumeta variegata</name>
    <name type="common">Bagworm moth</name>
    <name type="synonym">Eumeta japonica</name>
    <dbReference type="NCBI Taxonomy" id="151549"/>
    <lineage>
        <taxon>Eukaryota</taxon>
        <taxon>Metazoa</taxon>
        <taxon>Ecdysozoa</taxon>
        <taxon>Arthropoda</taxon>
        <taxon>Hexapoda</taxon>
        <taxon>Insecta</taxon>
        <taxon>Pterygota</taxon>
        <taxon>Neoptera</taxon>
        <taxon>Endopterygota</taxon>
        <taxon>Lepidoptera</taxon>
        <taxon>Glossata</taxon>
        <taxon>Ditrysia</taxon>
        <taxon>Tineoidea</taxon>
        <taxon>Psychidae</taxon>
        <taxon>Oiketicinae</taxon>
        <taxon>Eumeta</taxon>
    </lineage>
</organism>
<comment type="caution">
    <text evidence="2">The sequence shown here is derived from an EMBL/GenBank/DDBJ whole genome shotgun (WGS) entry which is preliminary data.</text>
</comment>
<dbReference type="EMBL" id="BGZK01001344">
    <property type="protein sequence ID" value="GBP77746.1"/>
    <property type="molecule type" value="Genomic_DNA"/>
</dbReference>
<evidence type="ECO:0000313" key="2">
    <source>
        <dbReference type="EMBL" id="GBP77746.1"/>
    </source>
</evidence>
<sequence>MSNTSDAVQGRRTKTCTFFPPHPYPGPTSGAPNALIPPTSAEGHLRGTPRGDPFAIKGDDRPPCALFGTIRRRKESGASMDARATARVARSE</sequence>
<evidence type="ECO:0000313" key="3">
    <source>
        <dbReference type="Proteomes" id="UP000299102"/>
    </source>
</evidence>
<name>A0A4C1YNC2_EUMVA</name>
<proteinExistence type="predicted"/>
<reference evidence="2 3" key="1">
    <citation type="journal article" date="2019" name="Commun. Biol.">
        <title>The bagworm genome reveals a unique fibroin gene that provides high tensile strength.</title>
        <authorList>
            <person name="Kono N."/>
            <person name="Nakamura H."/>
            <person name="Ohtoshi R."/>
            <person name="Tomita M."/>
            <person name="Numata K."/>
            <person name="Arakawa K."/>
        </authorList>
    </citation>
    <scope>NUCLEOTIDE SEQUENCE [LARGE SCALE GENOMIC DNA]</scope>
</reference>
<accession>A0A4C1YNC2</accession>
<keyword evidence="3" id="KW-1185">Reference proteome</keyword>